<dbReference type="GO" id="GO:0006506">
    <property type="term" value="P:GPI anchor biosynthetic process"/>
    <property type="evidence" value="ECO:0007669"/>
    <property type="project" value="UniProtKB-UniPathway"/>
</dbReference>
<evidence type="ECO:0000256" key="3">
    <source>
        <dbReference type="ARBA" id="ARBA00022502"/>
    </source>
</evidence>
<evidence type="ECO:0000256" key="6">
    <source>
        <dbReference type="SAM" id="MobiDB-lite"/>
    </source>
</evidence>
<feature type="compositionally biased region" description="Low complexity" evidence="6">
    <location>
        <begin position="507"/>
        <end position="522"/>
    </location>
</feature>
<feature type="region of interest" description="Disordered" evidence="6">
    <location>
        <begin position="424"/>
        <end position="448"/>
    </location>
</feature>
<evidence type="ECO:0008006" key="10">
    <source>
        <dbReference type="Google" id="ProtNLM"/>
    </source>
</evidence>
<dbReference type="GO" id="GO:0042765">
    <property type="term" value="C:GPI-anchor transamidase complex"/>
    <property type="evidence" value="ECO:0007669"/>
    <property type="project" value="InterPro"/>
</dbReference>
<dbReference type="PIRSF" id="PIRSF019663">
    <property type="entry name" value="Legumain"/>
    <property type="match status" value="1"/>
</dbReference>
<keyword evidence="9" id="KW-1185">Reference proteome</keyword>
<feature type="active site" evidence="5">
    <location>
        <position position="152"/>
    </location>
</feature>
<comment type="pathway">
    <text evidence="1">Glycolipid biosynthesis; glycosylphosphatidylinositol-anchor biosynthesis.</text>
</comment>
<organism evidence="8 9">
    <name type="scientific">Brachionus calyciflorus</name>
    <dbReference type="NCBI Taxonomy" id="104777"/>
    <lineage>
        <taxon>Eukaryota</taxon>
        <taxon>Metazoa</taxon>
        <taxon>Spiralia</taxon>
        <taxon>Gnathifera</taxon>
        <taxon>Rotifera</taxon>
        <taxon>Eurotatoria</taxon>
        <taxon>Monogononta</taxon>
        <taxon>Pseudotrocha</taxon>
        <taxon>Ploima</taxon>
        <taxon>Brachionidae</taxon>
        <taxon>Brachionus</taxon>
    </lineage>
</organism>
<feature type="region of interest" description="Disordered" evidence="6">
    <location>
        <begin position="323"/>
        <end position="370"/>
    </location>
</feature>
<dbReference type="GO" id="GO:0006508">
    <property type="term" value="P:proteolysis"/>
    <property type="evidence" value="ECO:0007669"/>
    <property type="project" value="InterPro"/>
</dbReference>
<accession>A0A813MEH5</accession>
<evidence type="ECO:0000256" key="4">
    <source>
        <dbReference type="ARBA" id="ARBA00022729"/>
    </source>
</evidence>
<dbReference type="EMBL" id="CAJNOC010000118">
    <property type="protein sequence ID" value="CAF0716664.1"/>
    <property type="molecule type" value="Genomic_DNA"/>
</dbReference>
<dbReference type="InterPro" id="IPR001096">
    <property type="entry name" value="Peptidase_C13"/>
</dbReference>
<dbReference type="GO" id="GO:0003923">
    <property type="term" value="F:GPI-anchor transamidase activity"/>
    <property type="evidence" value="ECO:0007669"/>
    <property type="project" value="InterPro"/>
</dbReference>
<feature type="compositionally biased region" description="Basic and acidic residues" evidence="6">
    <location>
        <begin position="425"/>
        <end position="448"/>
    </location>
</feature>
<proteinExistence type="inferred from homology"/>
<dbReference type="PRINTS" id="PR00776">
    <property type="entry name" value="HEMOGLOBNASE"/>
</dbReference>
<name>A0A813MEH5_9BILA</name>
<sequence>MIFLRNFQLLSFLYFIKSAILLVQGSDVKHTNNWAVIVDTSRFWFNYRHAANVLSIYRSVKRLGIPDSHIILMLSDDMACNPRNPRPGTVFNNENENINVYGDDVEVDYRGNEVTVKNFIRVLTGRLPEATPHSKKLMSDETSNILIYMSGHGGDGFLKFQDSEEISDIELADVMEQMWQKRRYNQILFMVDSCQAESMFLKFYSPNILAIASSKVGEDSLSHHMDHSIGVYVIDRFTYYALEFLETVDQNSKKTIQELFNCCPKHKCISTVAYRTNLYPRSINKVLVTEFFGNKYDDFRSLKPNKITTKKTDKHDVIFLDYKSDSNDSNNSEIDSNQNQTNDTRENDQIENDEVSNNPDPGNIQQSESQNKTVENIQINDSQSQLKILESPETHDTQSISEVVDDDQINSQSQVQNNEYIETTNNKHDLNETKNENKIKDEQNIQHEKKNPNYDLFLQELKKKLEMRNALNVRPYEITHINIGKNSQNNEFSFSNKPRKESKNFESRIQISEQSSQSTSPIKTKPRAPFRNSLISEWDNSEQKRRSKPITVTNENIQISADIIEKVDKSKENNSMESMSSKKPFFDCLDNYST</sequence>
<dbReference type="InterPro" id="IPR028361">
    <property type="entry name" value="GPI_transamidase"/>
</dbReference>
<feature type="compositionally biased region" description="Polar residues" evidence="6">
    <location>
        <begin position="355"/>
        <end position="370"/>
    </location>
</feature>
<dbReference type="Gene3D" id="3.40.50.1460">
    <property type="match status" value="1"/>
</dbReference>
<dbReference type="UniPathway" id="UPA00196"/>
<evidence type="ECO:0000256" key="5">
    <source>
        <dbReference type="PIRSR" id="PIRSR019663-1"/>
    </source>
</evidence>
<keyword evidence="4 7" id="KW-0732">Signal</keyword>
<dbReference type="PANTHER" id="PTHR48067">
    <property type="entry name" value="GPI-ANCHOR TRANSAMIDASE"/>
    <property type="match status" value="1"/>
</dbReference>
<dbReference type="FunFam" id="3.40.50.1460:FF:000002">
    <property type="entry name" value="GPI-anchor transamidase"/>
    <property type="match status" value="1"/>
</dbReference>
<dbReference type="PIRSF" id="PIRSF500138">
    <property type="entry name" value="GPI8"/>
    <property type="match status" value="1"/>
</dbReference>
<dbReference type="PANTHER" id="PTHR48067:SF1">
    <property type="entry name" value="GPI-ANCHOR TRANSAMIDASE"/>
    <property type="match status" value="1"/>
</dbReference>
<evidence type="ECO:0000313" key="8">
    <source>
        <dbReference type="EMBL" id="CAF0716664.1"/>
    </source>
</evidence>
<feature type="region of interest" description="Disordered" evidence="6">
    <location>
        <begin position="568"/>
        <end position="594"/>
    </location>
</feature>
<keyword evidence="3" id="KW-0337">GPI-anchor biosynthesis</keyword>
<feature type="compositionally biased region" description="Polar residues" evidence="6">
    <location>
        <begin position="487"/>
        <end position="496"/>
    </location>
</feature>
<evidence type="ECO:0000256" key="1">
    <source>
        <dbReference type="ARBA" id="ARBA00004687"/>
    </source>
</evidence>
<gene>
    <name evidence="8" type="ORF">OXX778_LOCUS1722</name>
</gene>
<feature type="chain" id="PRO_5032597231" description="GPI-anchor transamidase" evidence="7">
    <location>
        <begin position="26"/>
        <end position="594"/>
    </location>
</feature>
<dbReference type="Proteomes" id="UP000663879">
    <property type="component" value="Unassembled WGS sequence"/>
</dbReference>
<feature type="region of interest" description="Disordered" evidence="6">
    <location>
        <begin position="487"/>
        <end position="551"/>
    </location>
</feature>
<protein>
    <recommendedName>
        <fullName evidence="10">GPI-anchor transamidase</fullName>
    </recommendedName>
</protein>
<dbReference type="GO" id="GO:0016255">
    <property type="term" value="P:attachment of GPI anchor to protein"/>
    <property type="evidence" value="ECO:0007669"/>
    <property type="project" value="InterPro"/>
</dbReference>
<evidence type="ECO:0000256" key="2">
    <source>
        <dbReference type="ARBA" id="ARBA00009941"/>
    </source>
</evidence>
<feature type="compositionally biased region" description="Low complexity" evidence="6">
    <location>
        <begin position="327"/>
        <end position="339"/>
    </location>
</feature>
<dbReference type="OrthoDB" id="192611at2759"/>
<evidence type="ECO:0000256" key="7">
    <source>
        <dbReference type="SAM" id="SignalP"/>
    </source>
</evidence>
<evidence type="ECO:0000313" key="9">
    <source>
        <dbReference type="Proteomes" id="UP000663879"/>
    </source>
</evidence>
<dbReference type="Pfam" id="PF01650">
    <property type="entry name" value="Peptidase_C13"/>
    <property type="match status" value="1"/>
</dbReference>
<reference evidence="8" key="1">
    <citation type="submission" date="2021-02" db="EMBL/GenBank/DDBJ databases">
        <authorList>
            <person name="Nowell W R."/>
        </authorList>
    </citation>
    <scope>NUCLEOTIDE SEQUENCE</scope>
    <source>
        <strain evidence="8">Ploen Becks lab</strain>
    </source>
</reference>
<comment type="similarity">
    <text evidence="2">Belongs to the peptidase C13 family.</text>
</comment>
<feature type="signal peptide" evidence="7">
    <location>
        <begin position="1"/>
        <end position="25"/>
    </location>
</feature>
<comment type="caution">
    <text evidence="8">The sequence shown here is derived from an EMBL/GenBank/DDBJ whole genome shotgun (WGS) entry which is preliminary data.</text>
</comment>
<feature type="active site" description="Nucleophile" evidence="5">
    <location>
        <position position="194"/>
    </location>
</feature>
<dbReference type="AlphaFoldDB" id="A0A813MEH5"/>